<feature type="transmembrane region" description="Helical" evidence="2">
    <location>
        <begin position="556"/>
        <end position="576"/>
    </location>
</feature>
<feature type="transmembrane region" description="Helical" evidence="2">
    <location>
        <begin position="628"/>
        <end position="650"/>
    </location>
</feature>
<dbReference type="InterPro" id="IPR029044">
    <property type="entry name" value="Nucleotide-diphossugar_trans"/>
</dbReference>
<dbReference type="SUPFAM" id="SSF53448">
    <property type="entry name" value="Nucleotide-diphospho-sugar transferases"/>
    <property type="match status" value="1"/>
</dbReference>
<name>A0A1H1UE84_9MICO</name>
<dbReference type="OrthoDB" id="3734530at2"/>
<dbReference type="PANTHER" id="PTHR43685:SF3">
    <property type="entry name" value="SLR2126 PROTEIN"/>
    <property type="match status" value="1"/>
</dbReference>
<protein>
    <submittedName>
        <fullName evidence="3">Glycosyltransferase, GT2 family</fullName>
    </submittedName>
</protein>
<dbReference type="Pfam" id="PF13641">
    <property type="entry name" value="Glyco_tranf_2_3"/>
    <property type="match status" value="1"/>
</dbReference>
<feature type="transmembrane region" description="Helical" evidence="2">
    <location>
        <begin position="657"/>
        <end position="682"/>
    </location>
</feature>
<feature type="compositionally biased region" description="Basic and acidic residues" evidence="1">
    <location>
        <begin position="992"/>
        <end position="1012"/>
    </location>
</feature>
<sequence length="1037" mass="107051">MLSPMFPGVTAVLVVQHGGDRLAATLAALRAQRRPADALAVVLLRSDDATRAAVEAAEPEHVVQLETVLPFGDAVRAVESTLPEPSGDDEAIWLLTEDAAPEPGALEALVAELATARSAAIAAPKLVDWDEPARILRFGRSMTRSGRSLPVVDDELDQGQHDDLSDVLGADSVGLLVRHAVWRRLGGLDPALPTVDDGLDLGVRARLAGHRVVAVPAARIRYADGGVAGQGSVRGGRAARRRAREARAAQLHRRLVYAPAVLAPLHWLALLPIAVLRSIRHLLVKSPGSIAGEFRAAVETMVTPQRVIRSRRALSAAKTARWSALAPLRIRADEVRLRRQQAAEARRQRARGRADELRFLQTGGGWVLLAGVVASVVLFAPIAAGGAIAGGGLLPLSPDVASLWRNAAAGWRDLGGGFMGAADPFAGVLATLGSLSFWNPSGAMIALWLLAIPVSALGGWFAASRLTERASLRVLGGILWAAAPPLLEALAVGRPGPVLAHMLLPWLVVLMFAAGASWAAAAGASLVFAAILACAPTLAPALILGWLVALPLSRRAAVRLVGIPLPAIALFLPLLVQQWTRGTPLAVFADPGVPQWSAAPTPFQAALGQSSDGWARWEDLFDGVVAEFVPLPVVLGVLLAPLVLVALAVVATPRFRAGLLSLGIATAGYATAVLASGIAFAVSGDLPVPLWAGAGLSLMWLGLSGAAVLALDGLRRGAAAVAALVTVCSLVAVAPALVLLALGRAPIGPAPERTLPAFVEAEAATDPRVGTLRIDPTTGGGLRATIERGTGATLDIQSTLAATQRELTDTTEAIADLAGNLASRSGYDATAAVERFGLSYVLLGPAGDDPGAAAVEQRATVALDGNAQVTASGDTDFGPLWRFADAQPDAPGAQIPAADPAAGWIVAGQLIVIGSAVLLSIPTGGGREPDRRPPSQRARRRPRWPRRTPAGPAGAAAPAAPEPSAPEASAAPADSERPVDPEPEPEPESQAEPDHGLPDSDRAPEAEYERGPEPATSSADLVVGTDATGGDRDAHQA</sequence>
<dbReference type="InterPro" id="IPR050834">
    <property type="entry name" value="Glycosyltransf_2"/>
</dbReference>
<keyword evidence="2" id="KW-0812">Transmembrane</keyword>
<keyword evidence="2" id="KW-0472">Membrane</keyword>
<accession>A0A1H1UE84</accession>
<keyword evidence="3" id="KW-0808">Transferase</keyword>
<dbReference type="AlphaFoldDB" id="A0A1H1UE84"/>
<dbReference type="STRING" id="589382.SAMN04489721_1767"/>
<feature type="compositionally biased region" description="Acidic residues" evidence="1">
    <location>
        <begin position="981"/>
        <end position="991"/>
    </location>
</feature>
<evidence type="ECO:0000256" key="2">
    <source>
        <dbReference type="SAM" id="Phobius"/>
    </source>
</evidence>
<keyword evidence="2" id="KW-1133">Transmembrane helix</keyword>
<evidence type="ECO:0000256" key="1">
    <source>
        <dbReference type="SAM" id="MobiDB-lite"/>
    </source>
</evidence>
<dbReference type="GO" id="GO:0016740">
    <property type="term" value="F:transferase activity"/>
    <property type="evidence" value="ECO:0007669"/>
    <property type="project" value="UniProtKB-KW"/>
</dbReference>
<reference evidence="4" key="1">
    <citation type="submission" date="2016-10" db="EMBL/GenBank/DDBJ databases">
        <authorList>
            <person name="Varghese N."/>
            <person name="Submissions S."/>
        </authorList>
    </citation>
    <scope>NUCLEOTIDE SEQUENCE [LARGE SCALE GENOMIC DNA]</scope>
    <source>
        <strain evidence="4">CPCC 202695</strain>
    </source>
</reference>
<gene>
    <name evidence="3" type="ORF">SAMN04489721_1767</name>
</gene>
<feature type="transmembrane region" description="Helical" evidence="2">
    <location>
        <begin position="366"/>
        <end position="394"/>
    </location>
</feature>
<dbReference type="EMBL" id="LT629755">
    <property type="protein sequence ID" value="SDS70785.1"/>
    <property type="molecule type" value="Genomic_DNA"/>
</dbReference>
<feature type="transmembrane region" description="Helical" evidence="2">
    <location>
        <begin position="445"/>
        <end position="464"/>
    </location>
</feature>
<feature type="transmembrane region" description="Helical" evidence="2">
    <location>
        <begin position="688"/>
        <end position="711"/>
    </location>
</feature>
<dbReference type="PANTHER" id="PTHR43685">
    <property type="entry name" value="GLYCOSYLTRANSFERASE"/>
    <property type="match status" value="1"/>
</dbReference>
<dbReference type="Gene3D" id="3.90.550.10">
    <property type="entry name" value="Spore Coat Polysaccharide Biosynthesis Protein SpsA, Chain A"/>
    <property type="match status" value="1"/>
</dbReference>
<proteinExistence type="predicted"/>
<evidence type="ECO:0000313" key="4">
    <source>
        <dbReference type="Proteomes" id="UP000199482"/>
    </source>
</evidence>
<dbReference type="Proteomes" id="UP000199482">
    <property type="component" value="Chromosome I"/>
</dbReference>
<organism evidence="3 4">
    <name type="scientific">Agromyces flavus</name>
    <dbReference type="NCBI Taxonomy" id="589382"/>
    <lineage>
        <taxon>Bacteria</taxon>
        <taxon>Bacillati</taxon>
        <taxon>Actinomycetota</taxon>
        <taxon>Actinomycetes</taxon>
        <taxon>Micrococcales</taxon>
        <taxon>Microbacteriaceae</taxon>
        <taxon>Agromyces</taxon>
    </lineage>
</organism>
<feature type="region of interest" description="Disordered" evidence="1">
    <location>
        <begin position="920"/>
        <end position="1037"/>
    </location>
</feature>
<feature type="transmembrane region" description="Helical" evidence="2">
    <location>
        <begin position="503"/>
        <end position="521"/>
    </location>
</feature>
<feature type="transmembrane region" description="Helical" evidence="2">
    <location>
        <begin position="255"/>
        <end position="276"/>
    </location>
</feature>
<feature type="compositionally biased region" description="Basic residues" evidence="1">
    <location>
        <begin position="937"/>
        <end position="946"/>
    </location>
</feature>
<feature type="transmembrane region" description="Helical" evidence="2">
    <location>
        <begin position="718"/>
        <end position="742"/>
    </location>
</feature>
<feature type="compositionally biased region" description="Low complexity" evidence="1">
    <location>
        <begin position="947"/>
        <end position="959"/>
    </location>
</feature>
<feature type="transmembrane region" description="Helical" evidence="2">
    <location>
        <begin position="527"/>
        <end position="549"/>
    </location>
</feature>
<evidence type="ECO:0000313" key="3">
    <source>
        <dbReference type="EMBL" id="SDS70785.1"/>
    </source>
</evidence>